<gene>
    <name evidence="1" type="ORF">AB4Y32_10595</name>
</gene>
<sequence length="98" mass="10989">MLDLCTELRVCRSTLQTGFLNITGQSPSSYLRRIRLGQVRHLLRSTLAAQMTVGDAAARWGFVHLGRFATDYRSLFGELPSQTLRPELAPKNEFLAGH</sequence>
<keyword evidence="2" id="KW-1185">Reference proteome</keyword>
<accession>A0ACC6TXX5</accession>
<name>A0ACC6TXX5_9BURK</name>
<comment type="caution">
    <text evidence="1">The sequence shown here is derived from an EMBL/GenBank/DDBJ whole genome shotgun (WGS) entry which is preliminary data.</text>
</comment>
<organism evidence="1 2">
    <name type="scientific">Paraburkholderia phymatum</name>
    <dbReference type="NCBI Taxonomy" id="148447"/>
    <lineage>
        <taxon>Bacteria</taxon>
        <taxon>Pseudomonadati</taxon>
        <taxon>Pseudomonadota</taxon>
        <taxon>Betaproteobacteria</taxon>
        <taxon>Burkholderiales</taxon>
        <taxon>Burkholderiaceae</taxon>
        <taxon>Paraburkholderia</taxon>
    </lineage>
</organism>
<evidence type="ECO:0000313" key="2">
    <source>
        <dbReference type="Proteomes" id="UP001558850"/>
    </source>
</evidence>
<reference evidence="1" key="1">
    <citation type="submission" date="2024-07" db="EMBL/GenBank/DDBJ databases">
        <title>A survey of Mimosa microsymbionts across Brazilian biomes reveals a high diversity of Paraburkholderia nodulating endemic species, but also that Cupriavidus is common as a symbiont of widespread species.</title>
        <authorList>
            <person name="Rouws L."/>
            <person name="Barauna A."/>
            <person name="Beukes C."/>
            <person name="Rouws J.R.C."/>
            <person name="De Faria S.M."/>
            <person name="Gross E."/>
            <person name="Bueno Dos Reis Junior F."/>
            <person name="Simon M.F."/>
            <person name="Maluk M."/>
            <person name="Odee D.W."/>
            <person name="Kenicer G."/>
            <person name="Young J.P.W."/>
            <person name="Reis V.M."/>
            <person name="Zilli J."/>
            <person name="James E.K."/>
        </authorList>
    </citation>
    <scope>NUCLEOTIDE SEQUENCE</scope>
    <source>
        <strain evidence="1">EG181B</strain>
    </source>
</reference>
<evidence type="ECO:0000313" key="1">
    <source>
        <dbReference type="EMBL" id="MEX3932241.1"/>
    </source>
</evidence>
<proteinExistence type="predicted"/>
<protein>
    <submittedName>
        <fullName evidence="1">Helix-turn-helix domain-containing protein</fullName>
    </submittedName>
</protein>
<dbReference type="Proteomes" id="UP001558850">
    <property type="component" value="Unassembled WGS sequence"/>
</dbReference>
<dbReference type="EMBL" id="JBFRCH010000004">
    <property type="protein sequence ID" value="MEX3932241.1"/>
    <property type="molecule type" value="Genomic_DNA"/>
</dbReference>